<evidence type="ECO:0000256" key="4">
    <source>
        <dbReference type="ARBA" id="ARBA00022813"/>
    </source>
</evidence>
<dbReference type="OrthoDB" id="9787787at2"/>
<name>A0A212TL45_9BACT</name>
<evidence type="ECO:0000256" key="6">
    <source>
        <dbReference type="ARBA" id="ARBA00023236"/>
    </source>
</evidence>
<dbReference type="GO" id="GO:0009432">
    <property type="term" value="P:SOS response"/>
    <property type="evidence" value="ECO:0007669"/>
    <property type="project" value="UniProtKB-KW"/>
</dbReference>
<dbReference type="NCBIfam" id="NF007621">
    <property type="entry name" value="PRK10276.1"/>
    <property type="match status" value="1"/>
</dbReference>
<dbReference type="InterPro" id="IPR015927">
    <property type="entry name" value="Peptidase_S24_S26A/B/C"/>
</dbReference>
<dbReference type="PRINTS" id="PR00726">
    <property type="entry name" value="LEXASERPTASE"/>
</dbReference>
<dbReference type="PANTHER" id="PTHR33516">
    <property type="entry name" value="LEXA REPRESSOR"/>
    <property type="match status" value="1"/>
</dbReference>
<evidence type="ECO:0000313" key="9">
    <source>
        <dbReference type="EMBL" id="SNC66757.1"/>
    </source>
</evidence>
<comment type="similarity">
    <text evidence="1 7">Belongs to the peptidase S24 family.</text>
</comment>
<evidence type="ECO:0000313" key="10">
    <source>
        <dbReference type="Proteomes" id="UP000198131"/>
    </source>
</evidence>
<dbReference type="GO" id="GO:0006281">
    <property type="term" value="P:DNA repair"/>
    <property type="evidence" value="ECO:0007669"/>
    <property type="project" value="UniProtKB-KW"/>
</dbReference>
<organism evidence="9 10">
    <name type="scientific">Hymenobacter gelipurpurascens</name>
    <dbReference type="NCBI Taxonomy" id="89968"/>
    <lineage>
        <taxon>Bacteria</taxon>
        <taxon>Pseudomonadati</taxon>
        <taxon>Bacteroidota</taxon>
        <taxon>Cytophagia</taxon>
        <taxon>Cytophagales</taxon>
        <taxon>Hymenobacteraceae</taxon>
        <taxon>Hymenobacter</taxon>
    </lineage>
</organism>
<sequence length="161" mass="17772">MSTILAYTVPAIHLLPMELPLYGCPVPAGFPSPADDHQEEPLDLTRHLFRNPASTFLARVAGDSMTGIGIHPGDLIAVDRALWATDGSIVVAVVEGEHTLKRLRQQGKRRWLEAENKNYAPLEVPAETAFEVWGVVTHVIHALEGRMAAQSLGEWHRQKRA</sequence>
<dbReference type="EMBL" id="FYEW01000001">
    <property type="protein sequence ID" value="SNC66757.1"/>
    <property type="molecule type" value="Genomic_DNA"/>
</dbReference>
<gene>
    <name evidence="9" type="ORF">SAMN06265337_1719</name>
</gene>
<dbReference type="Pfam" id="PF00717">
    <property type="entry name" value="Peptidase_S24"/>
    <property type="match status" value="1"/>
</dbReference>
<evidence type="ECO:0000256" key="3">
    <source>
        <dbReference type="ARBA" id="ARBA00022801"/>
    </source>
</evidence>
<dbReference type="GO" id="GO:0006355">
    <property type="term" value="P:regulation of DNA-templated transcription"/>
    <property type="evidence" value="ECO:0007669"/>
    <property type="project" value="InterPro"/>
</dbReference>
<dbReference type="InterPro" id="IPR036286">
    <property type="entry name" value="LexA/Signal_pep-like_sf"/>
</dbReference>
<evidence type="ECO:0000256" key="7">
    <source>
        <dbReference type="RuleBase" id="RU003991"/>
    </source>
</evidence>
<dbReference type="CDD" id="cd06529">
    <property type="entry name" value="S24_LexA-like"/>
    <property type="match status" value="1"/>
</dbReference>
<dbReference type="GO" id="GO:0016787">
    <property type="term" value="F:hydrolase activity"/>
    <property type="evidence" value="ECO:0007669"/>
    <property type="project" value="UniProtKB-KW"/>
</dbReference>
<dbReference type="Gene3D" id="2.10.109.10">
    <property type="entry name" value="Umud Fragment, subunit A"/>
    <property type="match status" value="1"/>
</dbReference>
<keyword evidence="2" id="KW-0227">DNA damage</keyword>
<dbReference type="SUPFAM" id="SSF51306">
    <property type="entry name" value="LexA/Signal peptidase"/>
    <property type="match status" value="1"/>
</dbReference>
<keyword evidence="5" id="KW-0234">DNA repair</keyword>
<reference evidence="10" key="1">
    <citation type="submission" date="2017-06" db="EMBL/GenBank/DDBJ databases">
        <authorList>
            <person name="Varghese N."/>
            <person name="Submissions S."/>
        </authorList>
    </citation>
    <scope>NUCLEOTIDE SEQUENCE [LARGE SCALE GENOMIC DNA]</scope>
    <source>
        <strain evidence="10">DSM 11116</strain>
    </source>
</reference>
<keyword evidence="4 7" id="KW-0068">Autocatalytic cleavage</keyword>
<feature type="domain" description="Peptidase S24/S26A/S26B/S26C" evidence="8">
    <location>
        <begin position="20"/>
        <end position="136"/>
    </location>
</feature>
<dbReference type="InterPro" id="IPR050077">
    <property type="entry name" value="LexA_repressor"/>
</dbReference>
<proteinExistence type="inferred from homology"/>
<keyword evidence="3 7" id="KW-0378">Hydrolase</keyword>
<evidence type="ECO:0000259" key="8">
    <source>
        <dbReference type="Pfam" id="PF00717"/>
    </source>
</evidence>
<keyword evidence="10" id="KW-1185">Reference proteome</keyword>
<accession>A0A212TL45</accession>
<evidence type="ECO:0000256" key="2">
    <source>
        <dbReference type="ARBA" id="ARBA00022763"/>
    </source>
</evidence>
<dbReference type="Proteomes" id="UP000198131">
    <property type="component" value="Unassembled WGS sequence"/>
</dbReference>
<dbReference type="InterPro" id="IPR039418">
    <property type="entry name" value="LexA-like"/>
</dbReference>
<evidence type="ECO:0000256" key="5">
    <source>
        <dbReference type="ARBA" id="ARBA00023204"/>
    </source>
</evidence>
<evidence type="ECO:0000256" key="1">
    <source>
        <dbReference type="ARBA" id="ARBA00007484"/>
    </source>
</evidence>
<dbReference type="RefSeq" id="WP_088842961.1">
    <property type="nucleotide sequence ID" value="NZ_FYEW01000001.1"/>
</dbReference>
<dbReference type="AlphaFoldDB" id="A0A212TL45"/>
<dbReference type="PANTHER" id="PTHR33516:SF2">
    <property type="entry name" value="LEXA REPRESSOR-RELATED"/>
    <property type="match status" value="1"/>
</dbReference>
<protein>
    <submittedName>
        <fullName evidence="9">DNA polymerase V</fullName>
    </submittedName>
</protein>
<keyword evidence="6" id="KW-0742">SOS response</keyword>
<dbReference type="GO" id="GO:0003677">
    <property type="term" value="F:DNA binding"/>
    <property type="evidence" value="ECO:0007669"/>
    <property type="project" value="InterPro"/>
</dbReference>
<dbReference type="InterPro" id="IPR006197">
    <property type="entry name" value="Peptidase_S24_LexA"/>
</dbReference>